<proteinExistence type="predicted"/>
<evidence type="ECO:0000313" key="1">
    <source>
        <dbReference type="EMBL" id="MEQ2160583.1"/>
    </source>
</evidence>
<evidence type="ECO:0000313" key="2">
    <source>
        <dbReference type="Proteomes" id="UP001476798"/>
    </source>
</evidence>
<dbReference type="EMBL" id="JAHRIO010010018">
    <property type="protein sequence ID" value="MEQ2160583.1"/>
    <property type="molecule type" value="Genomic_DNA"/>
</dbReference>
<sequence length="74" mass="8631">GYWENESYPSLMSQHWTYFTVMAKGFKLDIKVYRGRGPSVITSQELCIKTWYTNLSCQPSCSCQHRTAVTETER</sequence>
<gene>
    <name evidence="1" type="ORF">GOODEAATRI_000754</name>
</gene>
<protein>
    <submittedName>
        <fullName evidence="1">Uncharacterized protein</fullName>
    </submittedName>
</protein>
<organism evidence="1 2">
    <name type="scientific">Goodea atripinnis</name>
    <dbReference type="NCBI Taxonomy" id="208336"/>
    <lineage>
        <taxon>Eukaryota</taxon>
        <taxon>Metazoa</taxon>
        <taxon>Chordata</taxon>
        <taxon>Craniata</taxon>
        <taxon>Vertebrata</taxon>
        <taxon>Euteleostomi</taxon>
        <taxon>Actinopterygii</taxon>
        <taxon>Neopterygii</taxon>
        <taxon>Teleostei</taxon>
        <taxon>Neoteleostei</taxon>
        <taxon>Acanthomorphata</taxon>
        <taxon>Ovalentaria</taxon>
        <taxon>Atherinomorphae</taxon>
        <taxon>Cyprinodontiformes</taxon>
        <taxon>Goodeidae</taxon>
        <taxon>Goodea</taxon>
    </lineage>
</organism>
<comment type="caution">
    <text evidence="1">The sequence shown here is derived from an EMBL/GenBank/DDBJ whole genome shotgun (WGS) entry which is preliminary data.</text>
</comment>
<dbReference type="Proteomes" id="UP001476798">
    <property type="component" value="Unassembled WGS sequence"/>
</dbReference>
<name>A0ABV0MN97_9TELE</name>
<reference evidence="1 2" key="1">
    <citation type="submission" date="2021-06" db="EMBL/GenBank/DDBJ databases">
        <authorList>
            <person name="Palmer J.M."/>
        </authorList>
    </citation>
    <scope>NUCLEOTIDE SEQUENCE [LARGE SCALE GENOMIC DNA]</scope>
    <source>
        <strain evidence="1 2">GA_2019</strain>
        <tissue evidence="1">Muscle</tissue>
    </source>
</reference>
<accession>A0ABV0MN97</accession>
<feature type="non-terminal residue" evidence="1">
    <location>
        <position position="1"/>
    </location>
</feature>
<keyword evidence="2" id="KW-1185">Reference proteome</keyword>